<evidence type="ECO:0000313" key="12">
    <source>
        <dbReference type="Proteomes" id="UP000279962"/>
    </source>
</evidence>
<evidence type="ECO:0000256" key="8">
    <source>
        <dbReference type="ARBA" id="ARBA00051712"/>
    </source>
</evidence>
<feature type="binding site" evidence="9">
    <location>
        <position position="66"/>
    </location>
    <ligand>
        <name>substrate</name>
    </ligand>
</feature>
<evidence type="ECO:0000256" key="4">
    <source>
        <dbReference type="ARBA" id="ARBA00022490"/>
    </source>
</evidence>
<protein>
    <recommendedName>
        <fullName evidence="3 9">Diaminopimelate epimerase</fullName>
        <shortName evidence="9">DAP epimerase</shortName>
        <ecNumber evidence="3 9">5.1.1.7</ecNumber>
    </recommendedName>
    <alternativeName>
        <fullName evidence="9">PLP-independent amino acid racemase</fullName>
    </alternativeName>
</protein>
<reference evidence="11 12" key="1">
    <citation type="submission" date="2018-10" db="EMBL/GenBank/DDBJ databases">
        <title>The complete genome of Acinetobacter wuhouensis strain WCHAW010062.</title>
        <authorList>
            <person name="Hu Y."/>
            <person name="Long H."/>
            <person name="Feng Y."/>
            <person name="Zong Z."/>
        </authorList>
    </citation>
    <scope>NUCLEOTIDE SEQUENCE [LARGE SCALE GENOMIC DNA]</scope>
    <source>
        <strain evidence="11 12">WCHAW010062</strain>
    </source>
</reference>
<dbReference type="EC" id="5.1.1.7" evidence="3 9"/>
<feature type="binding site" evidence="9">
    <location>
        <begin position="211"/>
        <end position="212"/>
    </location>
    <ligand>
        <name>substrate</name>
    </ligand>
</feature>
<evidence type="ECO:0000256" key="1">
    <source>
        <dbReference type="ARBA" id="ARBA00005196"/>
    </source>
</evidence>
<dbReference type="GO" id="GO:0009089">
    <property type="term" value="P:lysine biosynthetic process via diaminopimelate"/>
    <property type="evidence" value="ECO:0007669"/>
    <property type="project" value="UniProtKB-UniRule"/>
</dbReference>
<evidence type="ECO:0000256" key="3">
    <source>
        <dbReference type="ARBA" id="ARBA00013080"/>
    </source>
</evidence>
<evidence type="ECO:0000313" key="11">
    <source>
        <dbReference type="EMBL" id="AYO53598.1"/>
    </source>
</evidence>
<sequence>MLLEFTKMHGLGNDFMVVDLISQRAFFDAMTIRRLADRHFGIGFDQLLIVEPPDFPNVDFKYRIFNADGSEVEQCGNGVRCFARFVYERQLTNKKRFKVQTCAGIVEPELGENGWVRVNMGQPKFLPKEIPFIAEEADALYDIALANNEQLTIDVVNMGNPHAVTVVPDVLIADVAKIGPQVESHERFPQRVNAGFMQIIDEKHARLRVFERGVGETMACGTGACAAAVSGMRRGLLANNVEIELAGGKLQIEWKEGDVVWMTGPTATVYEGRLDLRYFQS</sequence>
<evidence type="ECO:0000256" key="9">
    <source>
        <dbReference type="HAMAP-Rule" id="MF_00197"/>
    </source>
</evidence>
<feature type="binding site" evidence="9">
    <location>
        <position position="46"/>
    </location>
    <ligand>
        <name>substrate</name>
    </ligand>
</feature>
<comment type="subunit">
    <text evidence="9">Homodimer.</text>
</comment>
<dbReference type="EMBL" id="CP033133">
    <property type="protein sequence ID" value="AYO53598.1"/>
    <property type="molecule type" value="Genomic_DNA"/>
</dbReference>
<proteinExistence type="inferred from homology"/>
<dbReference type="HAMAP" id="MF_00197">
    <property type="entry name" value="DAP_epimerase"/>
    <property type="match status" value="1"/>
</dbReference>
<dbReference type="NCBIfam" id="TIGR00652">
    <property type="entry name" value="DapF"/>
    <property type="match status" value="1"/>
</dbReference>
<organism evidence="11 12">
    <name type="scientific">Acinetobacter wuhouensis</name>
    <dbReference type="NCBI Taxonomy" id="1879050"/>
    <lineage>
        <taxon>Bacteria</taxon>
        <taxon>Pseudomonadati</taxon>
        <taxon>Pseudomonadota</taxon>
        <taxon>Gammaproteobacteria</taxon>
        <taxon>Moraxellales</taxon>
        <taxon>Moraxellaceae</taxon>
        <taxon>Acinetobacter</taxon>
    </lineage>
</organism>
<comment type="function">
    <text evidence="9">Catalyzes the stereoinversion of LL-2,6-diaminopimelate (L,L-DAP) to meso-diaminopimelate (meso-DAP), a precursor of L-lysine and an essential component of the bacterial peptidoglycan.</text>
</comment>
<dbReference type="InterPro" id="IPR001653">
    <property type="entry name" value="DAP_epimerase_DapF"/>
</dbReference>
<feature type="site" description="Important for dimerization" evidence="9">
    <location>
        <position position="270"/>
    </location>
</feature>
<dbReference type="InterPro" id="IPR018510">
    <property type="entry name" value="DAP_epimerase_AS"/>
</dbReference>
<dbReference type="PROSITE" id="PS01326">
    <property type="entry name" value="DAP_EPIMERASE"/>
    <property type="match status" value="1"/>
</dbReference>
<evidence type="ECO:0000256" key="5">
    <source>
        <dbReference type="ARBA" id="ARBA00022605"/>
    </source>
</evidence>
<name>A0A3G2T0E7_9GAMM</name>
<feature type="active site" evidence="10">
    <location>
        <position position="75"/>
    </location>
</feature>
<evidence type="ECO:0000256" key="6">
    <source>
        <dbReference type="ARBA" id="ARBA00023154"/>
    </source>
</evidence>
<feature type="active site" description="Proton acceptor" evidence="9">
    <location>
        <position position="220"/>
    </location>
</feature>
<feature type="active site" description="Proton donor" evidence="9">
    <location>
        <position position="75"/>
    </location>
</feature>
<dbReference type="Proteomes" id="UP000279962">
    <property type="component" value="Chromosome"/>
</dbReference>
<feature type="binding site" evidence="9">
    <location>
        <position position="193"/>
    </location>
    <ligand>
        <name>substrate</name>
    </ligand>
</feature>
<keyword evidence="6 9" id="KW-0457">Lysine biosynthesis</keyword>
<dbReference type="Gene3D" id="3.10.310.10">
    <property type="entry name" value="Diaminopimelate Epimerase, Chain A, domain 1"/>
    <property type="match status" value="2"/>
</dbReference>
<feature type="site" description="Could be important to modulate the pK values of the two catalytic cysteine residues" evidence="9">
    <location>
        <position position="162"/>
    </location>
</feature>
<dbReference type="GO" id="GO:0005829">
    <property type="term" value="C:cytosol"/>
    <property type="evidence" value="ECO:0007669"/>
    <property type="project" value="TreeGrafter"/>
</dbReference>
<evidence type="ECO:0000256" key="10">
    <source>
        <dbReference type="PROSITE-ProRule" id="PRU10125"/>
    </source>
</evidence>
<dbReference type="SUPFAM" id="SSF54506">
    <property type="entry name" value="Diaminopimelate epimerase-like"/>
    <property type="match status" value="1"/>
</dbReference>
<dbReference type="PANTHER" id="PTHR31689:SF0">
    <property type="entry name" value="DIAMINOPIMELATE EPIMERASE"/>
    <property type="match status" value="1"/>
</dbReference>
<keyword evidence="5 9" id="KW-0028">Amino-acid biosynthesis</keyword>
<dbReference type="PANTHER" id="PTHR31689">
    <property type="entry name" value="DIAMINOPIMELATE EPIMERASE, CHLOROPLASTIC"/>
    <property type="match status" value="1"/>
</dbReference>
<comment type="catalytic activity">
    <reaction evidence="8 9">
        <text>(2S,6S)-2,6-diaminopimelate = meso-2,6-diaminopimelate</text>
        <dbReference type="Rhea" id="RHEA:15393"/>
        <dbReference type="ChEBI" id="CHEBI:57609"/>
        <dbReference type="ChEBI" id="CHEBI:57791"/>
        <dbReference type="EC" id="5.1.1.7"/>
    </reaction>
</comment>
<feature type="binding site" evidence="9">
    <location>
        <position position="160"/>
    </location>
    <ligand>
        <name>substrate</name>
    </ligand>
</feature>
<dbReference type="Pfam" id="PF01678">
    <property type="entry name" value="DAP_epimerase"/>
    <property type="match status" value="2"/>
</dbReference>
<dbReference type="FunFam" id="3.10.310.10:FF:000001">
    <property type="entry name" value="Diaminopimelate epimerase"/>
    <property type="match status" value="1"/>
</dbReference>
<dbReference type="RefSeq" id="WP_087553291.1">
    <property type="nucleotide sequence ID" value="NZ_CP033133.1"/>
</dbReference>
<dbReference type="UniPathway" id="UPA00034">
    <property type="reaction ID" value="UER00025"/>
</dbReference>
<feature type="binding site" evidence="9">
    <location>
        <begin position="221"/>
        <end position="222"/>
    </location>
    <ligand>
        <name>substrate</name>
    </ligand>
</feature>
<feature type="binding site" evidence="9">
    <location>
        <begin position="76"/>
        <end position="77"/>
    </location>
    <ligand>
        <name>substrate</name>
    </ligand>
</feature>
<accession>A0A3G2T0E7</accession>
<dbReference type="GO" id="GO:0008837">
    <property type="term" value="F:diaminopimelate epimerase activity"/>
    <property type="evidence" value="ECO:0007669"/>
    <property type="project" value="UniProtKB-UniRule"/>
</dbReference>
<evidence type="ECO:0000256" key="2">
    <source>
        <dbReference type="ARBA" id="ARBA00010219"/>
    </source>
</evidence>
<comment type="subcellular location">
    <subcellularLocation>
        <location evidence="9">Cytoplasm</location>
    </subcellularLocation>
</comment>
<comment type="similarity">
    <text evidence="2 9">Belongs to the diaminopimelate epimerase family.</text>
</comment>
<evidence type="ECO:0000256" key="7">
    <source>
        <dbReference type="ARBA" id="ARBA00023235"/>
    </source>
</evidence>
<comment type="pathway">
    <text evidence="1 9">Amino-acid biosynthesis; L-lysine biosynthesis via DAP pathway; DL-2,6-diaminopimelate from LL-2,6-diaminopimelate: step 1/1.</text>
</comment>
<feature type="binding site" evidence="9">
    <location>
        <position position="13"/>
    </location>
    <ligand>
        <name>substrate</name>
    </ligand>
</feature>
<keyword evidence="4 9" id="KW-0963">Cytoplasm</keyword>
<dbReference type="AlphaFoldDB" id="A0A3G2T0E7"/>
<gene>
    <name evidence="9" type="primary">dapF</name>
    <name evidence="11" type="ORF">CDG68_08070</name>
</gene>
<keyword evidence="7 9" id="KW-0413">Isomerase</keyword>
<feature type="site" description="Could be important to modulate the pK values of the two catalytic cysteine residues" evidence="9">
    <location>
        <position position="211"/>
    </location>
</feature>